<protein>
    <submittedName>
        <fullName evidence="2">Uncharacterized protein</fullName>
    </submittedName>
</protein>
<evidence type="ECO:0000313" key="3">
    <source>
        <dbReference type="Proteomes" id="UP000252519"/>
    </source>
</evidence>
<comment type="caution">
    <text evidence="2">The sequence shown here is derived from an EMBL/GenBank/DDBJ whole genome shotgun (WGS) entry which is preliminary data.</text>
</comment>
<gene>
    <name evidence="2" type="ORF">ANCCAN_16016</name>
</gene>
<feature type="chain" id="PRO_5016926953" evidence="1">
    <location>
        <begin position="21"/>
        <end position="140"/>
    </location>
</feature>
<feature type="signal peptide" evidence="1">
    <location>
        <begin position="1"/>
        <end position="20"/>
    </location>
</feature>
<accession>A0A368G0V2</accession>
<reference evidence="2 3" key="1">
    <citation type="submission" date="2014-10" db="EMBL/GenBank/DDBJ databases">
        <title>Draft genome of the hookworm Ancylostoma caninum.</title>
        <authorList>
            <person name="Mitreva M."/>
        </authorList>
    </citation>
    <scope>NUCLEOTIDE SEQUENCE [LARGE SCALE GENOMIC DNA]</scope>
    <source>
        <strain evidence="2 3">Baltimore</strain>
    </source>
</reference>
<dbReference type="Proteomes" id="UP000252519">
    <property type="component" value="Unassembled WGS sequence"/>
</dbReference>
<keyword evidence="3" id="KW-1185">Reference proteome</keyword>
<dbReference type="EMBL" id="JOJR01000424">
    <property type="protein sequence ID" value="RCN38071.1"/>
    <property type="molecule type" value="Genomic_DNA"/>
</dbReference>
<organism evidence="2 3">
    <name type="scientific">Ancylostoma caninum</name>
    <name type="common">Dog hookworm</name>
    <dbReference type="NCBI Taxonomy" id="29170"/>
    <lineage>
        <taxon>Eukaryota</taxon>
        <taxon>Metazoa</taxon>
        <taxon>Ecdysozoa</taxon>
        <taxon>Nematoda</taxon>
        <taxon>Chromadorea</taxon>
        <taxon>Rhabditida</taxon>
        <taxon>Rhabditina</taxon>
        <taxon>Rhabditomorpha</taxon>
        <taxon>Strongyloidea</taxon>
        <taxon>Ancylostomatidae</taxon>
        <taxon>Ancylostomatinae</taxon>
        <taxon>Ancylostoma</taxon>
    </lineage>
</organism>
<dbReference type="AlphaFoldDB" id="A0A368G0V2"/>
<sequence length="140" mass="15546">MFTLLLVSVLYLATPSLEFAIDNQGRGCMIDQRARTILYDFHAGLHGDGAEVVYDCELEKKASDEHRSPGSAGKYHRVFKFSGEHTGRSLEGLRTILSNVDTKEVLEALQAVLHFFSSHVLEIVGPESNSFWMFGKTVPG</sequence>
<proteinExistence type="predicted"/>
<evidence type="ECO:0000313" key="2">
    <source>
        <dbReference type="EMBL" id="RCN38071.1"/>
    </source>
</evidence>
<evidence type="ECO:0000256" key="1">
    <source>
        <dbReference type="SAM" id="SignalP"/>
    </source>
</evidence>
<keyword evidence="1" id="KW-0732">Signal</keyword>
<name>A0A368G0V2_ANCCA</name>